<gene>
    <name evidence="2" type="ORF">PHISCL_02943</name>
</gene>
<proteinExistence type="predicted"/>
<name>A0A3A2ZZD2_9EURO</name>
<feature type="compositionally biased region" description="Basic and acidic residues" evidence="1">
    <location>
        <begin position="175"/>
        <end position="197"/>
    </location>
</feature>
<feature type="compositionally biased region" description="Low complexity" evidence="1">
    <location>
        <begin position="257"/>
        <end position="266"/>
    </location>
</feature>
<comment type="caution">
    <text evidence="2">The sequence shown here is derived from an EMBL/GenBank/DDBJ whole genome shotgun (WGS) entry which is preliminary data.</text>
</comment>
<feature type="region of interest" description="Disordered" evidence="1">
    <location>
        <begin position="1"/>
        <end position="20"/>
    </location>
</feature>
<feature type="compositionally biased region" description="Polar residues" evidence="1">
    <location>
        <begin position="198"/>
        <end position="207"/>
    </location>
</feature>
<feature type="region of interest" description="Disordered" evidence="1">
    <location>
        <begin position="505"/>
        <end position="525"/>
    </location>
</feature>
<dbReference type="Proteomes" id="UP000266188">
    <property type="component" value="Unassembled WGS sequence"/>
</dbReference>
<dbReference type="AlphaFoldDB" id="A0A3A2ZZD2"/>
<feature type="compositionally biased region" description="Polar residues" evidence="1">
    <location>
        <begin position="308"/>
        <end position="319"/>
    </location>
</feature>
<evidence type="ECO:0000313" key="3">
    <source>
        <dbReference type="Proteomes" id="UP000266188"/>
    </source>
</evidence>
<evidence type="ECO:0000313" key="2">
    <source>
        <dbReference type="EMBL" id="RJE24734.1"/>
    </source>
</evidence>
<feature type="compositionally biased region" description="Polar residues" evidence="1">
    <location>
        <begin position="273"/>
        <end position="300"/>
    </location>
</feature>
<accession>A0A3A2ZZD2</accession>
<feature type="region of interest" description="Disordered" evidence="1">
    <location>
        <begin position="244"/>
        <end position="461"/>
    </location>
</feature>
<organism evidence="2 3">
    <name type="scientific">Aspergillus sclerotialis</name>
    <dbReference type="NCBI Taxonomy" id="2070753"/>
    <lineage>
        <taxon>Eukaryota</taxon>
        <taxon>Fungi</taxon>
        <taxon>Dikarya</taxon>
        <taxon>Ascomycota</taxon>
        <taxon>Pezizomycotina</taxon>
        <taxon>Eurotiomycetes</taxon>
        <taxon>Eurotiomycetidae</taxon>
        <taxon>Eurotiales</taxon>
        <taxon>Aspergillaceae</taxon>
        <taxon>Aspergillus</taxon>
        <taxon>Aspergillus subgen. Polypaecilum</taxon>
    </lineage>
</organism>
<dbReference type="EMBL" id="MVGC01000070">
    <property type="protein sequence ID" value="RJE24734.1"/>
    <property type="molecule type" value="Genomic_DNA"/>
</dbReference>
<feature type="region of interest" description="Disordered" evidence="1">
    <location>
        <begin position="170"/>
        <end position="212"/>
    </location>
</feature>
<dbReference type="STRING" id="2070753.A0A3A2ZZD2"/>
<evidence type="ECO:0000256" key="1">
    <source>
        <dbReference type="SAM" id="MobiDB-lite"/>
    </source>
</evidence>
<keyword evidence="3" id="KW-1185">Reference proteome</keyword>
<reference evidence="3" key="1">
    <citation type="submission" date="2017-02" db="EMBL/GenBank/DDBJ databases">
        <authorList>
            <person name="Tafer H."/>
            <person name="Lopandic K."/>
        </authorList>
    </citation>
    <scope>NUCLEOTIDE SEQUENCE [LARGE SCALE GENOMIC DNA]</scope>
    <source>
        <strain evidence="3">CBS 366.77</strain>
    </source>
</reference>
<dbReference type="OrthoDB" id="5404004at2759"/>
<sequence length="525" mass="58080">MPKGFFTGKSRQSETISHPALQYTDAIPRNDLHFNAGTCRPPTFHRPRTSNRQQKQRPPDLNNAVPPSETISPRTAGNVEENMIGIALGSPRLVESQMYSHMRDDSYCSTVGRRHDSGKSRWRKIGGLFKAKRAFTPSQPFYQVRVNNDWPLQKSTYSMNVDEQKAAIQQPLTEEWPRLKSEPRDHGTQGSRAKPDATSDSTNSSPRLQVDIPSVQMERYSVMFSGLLGKPPTRKSRIIDSSSALYHDLPPPPRPATSPTRPKSPSFTLFPATHTSKPSKVLGTQTLPVSSPLIRSQTAPPDQRSEKTLWTSQGTLQSPLPSPTSRHHSDSSSTTIIDLNDAGPPLQISKPSNPVRNKHKTLWPHANPETERVTPPALKINTNVQPFGHTPRIVKPAPRSSSLSPNAALRPLPQSGHQAQHQYQSPSPKHKSETPNSASPRMPLTDEEDEPAPVPDESIPKIEVSVARSVSVSRGNKQAIVPVRRTDCLDPDERIVEKGAKTPIVMDGEYGHRPGNSQELRIESV</sequence>
<feature type="compositionally biased region" description="Polar residues" evidence="1">
    <location>
        <begin position="415"/>
        <end position="427"/>
    </location>
</feature>
<feature type="region of interest" description="Disordered" evidence="1">
    <location>
        <begin position="32"/>
        <end position="78"/>
    </location>
</feature>
<protein>
    <submittedName>
        <fullName evidence="2">Uncharacterized protein</fullName>
    </submittedName>
</protein>